<reference evidence="1" key="1">
    <citation type="submission" date="2023-04" db="EMBL/GenBank/DDBJ databases">
        <authorList>
            <consortium name="ELIXIR-Norway"/>
        </authorList>
    </citation>
    <scope>NUCLEOTIDE SEQUENCE [LARGE SCALE GENOMIC DNA]</scope>
</reference>
<dbReference type="EMBL" id="OX459938">
    <property type="protein sequence ID" value="CAI9160921.1"/>
    <property type="molecule type" value="Genomic_DNA"/>
</dbReference>
<accession>A0ABN8YM03</accession>
<keyword evidence="2" id="KW-1185">Reference proteome</keyword>
<name>A0ABN8YM03_RANTA</name>
<gene>
    <name evidence="1" type="ORF">MRATA1EN1_LOCUS9883</name>
</gene>
<proteinExistence type="predicted"/>
<organism evidence="1 2">
    <name type="scientific">Rangifer tarandus platyrhynchus</name>
    <name type="common">Svalbard reindeer</name>
    <dbReference type="NCBI Taxonomy" id="3082113"/>
    <lineage>
        <taxon>Eukaryota</taxon>
        <taxon>Metazoa</taxon>
        <taxon>Chordata</taxon>
        <taxon>Craniata</taxon>
        <taxon>Vertebrata</taxon>
        <taxon>Euteleostomi</taxon>
        <taxon>Mammalia</taxon>
        <taxon>Eutheria</taxon>
        <taxon>Laurasiatheria</taxon>
        <taxon>Artiodactyla</taxon>
        <taxon>Ruminantia</taxon>
        <taxon>Pecora</taxon>
        <taxon>Cervidae</taxon>
        <taxon>Odocoileinae</taxon>
        <taxon>Rangifer</taxon>
    </lineage>
</organism>
<protein>
    <submittedName>
        <fullName evidence="1">Uncharacterized protein</fullName>
    </submittedName>
</protein>
<evidence type="ECO:0000313" key="1">
    <source>
        <dbReference type="EMBL" id="CAI9160921.1"/>
    </source>
</evidence>
<sequence>MRALIKRGAVGEFPGGPVAGTGRFHGWGPGFKPWLGMVDTDQVEAAGRTPLRTGDWPRGTLEAVRRTGALGLRREGGPTPGLEFSGLQNRKQQISAVFF</sequence>
<evidence type="ECO:0000313" key="2">
    <source>
        <dbReference type="Proteomes" id="UP001176941"/>
    </source>
</evidence>
<dbReference type="Proteomes" id="UP001176941">
    <property type="component" value="Chromosome 2"/>
</dbReference>